<feature type="transmembrane region" description="Helical" evidence="7">
    <location>
        <begin position="50"/>
        <end position="68"/>
    </location>
</feature>
<evidence type="ECO:0000256" key="2">
    <source>
        <dbReference type="ARBA" id="ARBA00006448"/>
    </source>
</evidence>
<dbReference type="PANTHER" id="PTHR34582:SF6">
    <property type="entry name" value="UPF0702 TRANSMEMBRANE PROTEIN YCAP"/>
    <property type="match status" value="1"/>
</dbReference>
<comment type="similarity">
    <text evidence="2">Belongs to the UPF0702 family.</text>
</comment>
<evidence type="ECO:0000256" key="5">
    <source>
        <dbReference type="ARBA" id="ARBA00022989"/>
    </source>
</evidence>
<evidence type="ECO:0000256" key="3">
    <source>
        <dbReference type="ARBA" id="ARBA00022475"/>
    </source>
</evidence>
<gene>
    <name evidence="9" type="ORF">ACFFJK_01425</name>
</gene>
<dbReference type="Proteomes" id="UP001589773">
    <property type="component" value="Unassembled WGS sequence"/>
</dbReference>
<evidence type="ECO:0000313" key="9">
    <source>
        <dbReference type="EMBL" id="MFC0250537.1"/>
    </source>
</evidence>
<dbReference type="Pfam" id="PF04239">
    <property type="entry name" value="DUF421"/>
    <property type="match status" value="1"/>
</dbReference>
<keyword evidence="6 7" id="KW-0472">Membrane</keyword>
<reference evidence="9 10" key="1">
    <citation type="submission" date="2024-09" db="EMBL/GenBank/DDBJ databases">
        <authorList>
            <person name="Sun Q."/>
            <person name="Mori K."/>
        </authorList>
    </citation>
    <scope>NUCLEOTIDE SEQUENCE [LARGE SCALE GENOMIC DNA]</scope>
    <source>
        <strain evidence="9 10">CCM 7792</strain>
    </source>
</reference>
<evidence type="ECO:0000259" key="8">
    <source>
        <dbReference type="Pfam" id="PF04239"/>
    </source>
</evidence>
<dbReference type="EMBL" id="JBHLWP010000001">
    <property type="protein sequence ID" value="MFC0250537.1"/>
    <property type="molecule type" value="Genomic_DNA"/>
</dbReference>
<keyword evidence="10" id="KW-1185">Reference proteome</keyword>
<dbReference type="PANTHER" id="PTHR34582">
    <property type="entry name" value="UPF0702 TRANSMEMBRANE PROTEIN YCAP"/>
    <property type="match status" value="1"/>
</dbReference>
<name>A0ABV6FAI1_9BURK</name>
<evidence type="ECO:0000256" key="4">
    <source>
        <dbReference type="ARBA" id="ARBA00022692"/>
    </source>
</evidence>
<evidence type="ECO:0000256" key="7">
    <source>
        <dbReference type="SAM" id="Phobius"/>
    </source>
</evidence>
<evidence type="ECO:0000256" key="1">
    <source>
        <dbReference type="ARBA" id="ARBA00004651"/>
    </source>
</evidence>
<keyword evidence="4 7" id="KW-0812">Transmembrane</keyword>
<accession>A0ABV6FAI1</accession>
<sequence length="165" mass="18595">MITKFAQPDWAALFAVNTPLAELGARATVLYVVILVLMRVMPRRTGGELATIDLIFLLLIAGAASNAFGEYKSVTEGLLLIGVLVIWDYVLNAASYRFRFIERLVSAPPIPVVRDGKLLRRNMRREFLTEEELMSSLRQQEITNLEEVKIAYIEAEGAITVVRRR</sequence>
<keyword evidence="5 7" id="KW-1133">Transmembrane helix</keyword>
<feature type="domain" description="YetF C-terminal" evidence="8">
    <location>
        <begin position="97"/>
        <end position="163"/>
    </location>
</feature>
<comment type="subcellular location">
    <subcellularLocation>
        <location evidence="1">Cell membrane</location>
        <topology evidence="1">Multi-pass membrane protein</topology>
    </subcellularLocation>
</comment>
<proteinExistence type="inferred from homology"/>
<organism evidence="9 10">
    <name type="scientific">Massilia consociata</name>
    <dbReference type="NCBI Taxonomy" id="760117"/>
    <lineage>
        <taxon>Bacteria</taxon>
        <taxon>Pseudomonadati</taxon>
        <taxon>Pseudomonadota</taxon>
        <taxon>Betaproteobacteria</taxon>
        <taxon>Burkholderiales</taxon>
        <taxon>Oxalobacteraceae</taxon>
        <taxon>Telluria group</taxon>
        <taxon>Massilia</taxon>
    </lineage>
</organism>
<dbReference type="InterPro" id="IPR023090">
    <property type="entry name" value="UPF0702_alpha/beta_dom_sf"/>
</dbReference>
<dbReference type="InterPro" id="IPR007353">
    <property type="entry name" value="DUF421"/>
</dbReference>
<dbReference type="Gene3D" id="3.30.240.20">
    <property type="entry name" value="bsu07140 like domains"/>
    <property type="match status" value="1"/>
</dbReference>
<keyword evidence="3" id="KW-1003">Cell membrane</keyword>
<evidence type="ECO:0000256" key="6">
    <source>
        <dbReference type="ARBA" id="ARBA00023136"/>
    </source>
</evidence>
<dbReference type="RefSeq" id="WP_379677290.1">
    <property type="nucleotide sequence ID" value="NZ_JBHLWP010000001.1"/>
</dbReference>
<feature type="transmembrane region" description="Helical" evidence="7">
    <location>
        <begin position="74"/>
        <end position="94"/>
    </location>
</feature>
<protein>
    <submittedName>
        <fullName evidence="9">DUF421 domain-containing protein</fullName>
    </submittedName>
</protein>
<comment type="caution">
    <text evidence="9">The sequence shown here is derived from an EMBL/GenBank/DDBJ whole genome shotgun (WGS) entry which is preliminary data.</text>
</comment>
<feature type="transmembrane region" description="Helical" evidence="7">
    <location>
        <begin position="20"/>
        <end position="38"/>
    </location>
</feature>
<evidence type="ECO:0000313" key="10">
    <source>
        <dbReference type="Proteomes" id="UP001589773"/>
    </source>
</evidence>